<dbReference type="EMBL" id="WHOD01000013">
    <property type="protein sequence ID" value="NOU92134.1"/>
    <property type="molecule type" value="Genomic_DNA"/>
</dbReference>
<dbReference type="Pfam" id="PF05719">
    <property type="entry name" value="GPP34"/>
    <property type="match status" value="1"/>
</dbReference>
<gene>
    <name evidence="5" type="ORF">GC093_02645</name>
</gene>
<evidence type="ECO:0000313" key="6">
    <source>
        <dbReference type="Proteomes" id="UP000641588"/>
    </source>
</evidence>
<dbReference type="Gene3D" id="1.10.3630.10">
    <property type="entry name" value="yeast vps74-n-term truncation variant domain like"/>
    <property type="match status" value="1"/>
</dbReference>
<keyword evidence="2" id="KW-0333">Golgi apparatus</keyword>
<comment type="subcellular location">
    <subcellularLocation>
        <location evidence="1">Golgi apparatus membrane</location>
        <topology evidence="1">Peripheral membrane protein</topology>
        <orientation evidence="1">Cytoplasmic side</orientation>
    </subcellularLocation>
</comment>
<accession>A0A972GJX8</accession>
<dbReference type="RefSeq" id="WP_171650322.1">
    <property type="nucleotide sequence ID" value="NZ_WHOD01000013.1"/>
</dbReference>
<evidence type="ECO:0000256" key="3">
    <source>
        <dbReference type="ARBA" id="ARBA00023121"/>
    </source>
</evidence>
<evidence type="ECO:0000256" key="4">
    <source>
        <dbReference type="ARBA" id="ARBA00023136"/>
    </source>
</evidence>
<dbReference type="InterPro" id="IPR008628">
    <property type="entry name" value="GPP34-like"/>
</dbReference>
<evidence type="ECO:0000256" key="2">
    <source>
        <dbReference type="ARBA" id="ARBA00023034"/>
    </source>
</evidence>
<evidence type="ECO:0000256" key="1">
    <source>
        <dbReference type="ARBA" id="ARBA00004255"/>
    </source>
</evidence>
<reference evidence="5" key="1">
    <citation type="submission" date="2019-10" db="EMBL/GenBank/DDBJ databases">
        <title>Description of Paenibacillus glebae sp. nov.</title>
        <authorList>
            <person name="Carlier A."/>
            <person name="Qi S."/>
        </authorList>
    </citation>
    <scope>NUCLEOTIDE SEQUENCE</scope>
    <source>
        <strain evidence="5">LMG 31456</strain>
    </source>
</reference>
<dbReference type="GO" id="GO:0005737">
    <property type="term" value="C:cytoplasm"/>
    <property type="evidence" value="ECO:0007669"/>
    <property type="project" value="UniProtKB-ARBA"/>
</dbReference>
<protein>
    <recommendedName>
        <fullName evidence="7">GPP34 family phosphoprotein</fullName>
    </recommendedName>
</protein>
<organism evidence="5 6">
    <name type="scientific">Paenibacillus foliorum</name>
    <dbReference type="NCBI Taxonomy" id="2654974"/>
    <lineage>
        <taxon>Bacteria</taxon>
        <taxon>Bacillati</taxon>
        <taxon>Bacillota</taxon>
        <taxon>Bacilli</taxon>
        <taxon>Bacillales</taxon>
        <taxon>Paenibacillaceae</taxon>
        <taxon>Paenibacillus</taxon>
    </lineage>
</organism>
<name>A0A972GJX8_9BACL</name>
<evidence type="ECO:0008006" key="7">
    <source>
        <dbReference type="Google" id="ProtNLM"/>
    </source>
</evidence>
<dbReference type="GO" id="GO:0070273">
    <property type="term" value="F:phosphatidylinositol-4-phosphate binding"/>
    <property type="evidence" value="ECO:0007669"/>
    <property type="project" value="InterPro"/>
</dbReference>
<dbReference type="GO" id="GO:0012505">
    <property type="term" value="C:endomembrane system"/>
    <property type="evidence" value="ECO:0007669"/>
    <property type="project" value="UniProtKB-ARBA"/>
</dbReference>
<sequence length="220" mass="25156">MQLSVSEQFTLLALDNSSGLFNKQLSGMLGFYLAASGLLELMLSDTIRLTSNDQVMFNKAQPAGSLSHLDLITYKIKKKPQPDSIKNWIVSLYTWNSRTIQQQLTESMEAQGLMEKHQKKWLSLLPFTYWKVSESMKESLVQRLRNDLLREGVMSNEMLSIALLAAHSKILNDYLYSEEIELVKQRLALLQTNHDSPAILFWYSQVKRAYTEAAASSWSI</sequence>
<keyword evidence="3" id="KW-0446">Lipid-binding</keyword>
<evidence type="ECO:0000313" key="5">
    <source>
        <dbReference type="EMBL" id="NOU92134.1"/>
    </source>
</evidence>
<dbReference type="InterPro" id="IPR038261">
    <property type="entry name" value="GPP34-like_sf"/>
</dbReference>
<proteinExistence type="predicted"/>
<keyword evidence="4" id="KW-0472">Membrane</keyword>
<dbReference type="AlphaFoldDB" id="A0A972GJX8"/>
<dbReference type="Proteomes" id="UP000641588">
    <property type="component" value="Unassembled WGS sequence"/>
</dbReference>
<comment type="caution">
    <text evidence="5">The sequence shown here is derived from an EMBL/GenBank/DDBJ whole genome shotgun (WGS) entry which is preliminary data.</text>
</comment>
<keyword evidence="6" id="KW-1185">Reference proteome</keyword>